<feature type="transmembrane region" description="Helical" evidence="7">
    <location>
        <begin position="230"/>
        <end position="247"/>
    </location>
</feature>
<evidence type="ECO:0000256" key="3">
    <source>
        <dbReference type="ARBA" id="ARBA00022475"/>
    </source>
</evidence>
<dbReference type="PANTHER" id="PTHR30012">
    <property type="entry name" value="GENERAL SECRETION PATHWAY PROTEIN"/>
    <property type="match status" value="1"/>
</dbReference>
<gene>
    <name evidence="9" type="ORF">QE399_000520</name>
</gene>
<comment type="subcellular location">
    <subcellularLocation>
        <location evidence="1">Cell membrane</location>
        <topology evidence="1">Multi-pass membrane protein</topology>
    </subcellularLocation>
</comment>
<feature type="transmembrane region" description="Helical" evidence="7">
    <location>
        <begin position="175"/>
        <end position="197"/>
    </location>
</feature>
<evidence type="ECO:0000313" key="10">
    <source>
        <dbReference type="Proteomes" id="UP001267710"/>
    </source>
</evidence>
<comment type="similarity">
    <text evidence="2">Belongs to the GSP F family.</text>
</comment>
<keyword evidence="4 7" id="KW-0812">Transmembrane</keyword>
<dbReference type="Proteomes" id="UP001267710">
    <property type="component" value="Unassembled WGS sequence"/>
</dbReference>
<feature type="transmembrane region" description="Helical" evidence="7">
    <location>
        <begin position="374"/>
        <end position="401"/>
    </location>
</feature>
<sequence>MPLFKYQATQNDGRRSNGTIEAATAARALAELTSRGLQVFSLQEPRGIQESTISGHSKNAPRSRRKVSQEEVLLCIQELSTLLNAGIPLADAVLNIAQGHETSALGGILQSAYASLRSGNTLAAALHTSGLSLPEYVHELIRAGEETGKLGASLTSASQQMEADAVFRRETRNALTYPMVLIISGLLATLVVFVFVVPKFANILTNPKADIPLLSRWVLQSGLWLVNNKAIAAATAAAVGAGGFLLLSRPTVRAQGWEIAARLPVIGTWIGHVELARWAAMFSVLLHHHVPLLDALRHSQNSLTGQVWRQKASFIAKDVKGGQSLNLAMQSHHFLDAVGLNLIRIGEQSGKLAHTTASLAHMHRTHAQQSMKQFLILLEPVTILMVSVLLGGIMISVMLAITSLTNVI</sequence>
<keyword evidence="6 7" id="KW-0472">Membrane</keyword>
<feature type="domain" description="Type II secretion system protein GspF" evidence="8">
    <location>
        <begin position="76"/>
        <end position="198"/>
    </location>
</feature>
<proteinExistence type="inferred from homology"/>
<evidence type="ECO:0000256" key="1">
    <source>
        <dbReference type="ARBA" id="ARBA00004651"/>
    </source>
</evidence>
<keyword evidence="10" id="KW-1185">Reference proteome</keyword>
<keyword evidence="5 7" id="KW-1133">Transmembrane helix</keyword>
<dbReference type="InterPro" id="IPR003004">
    <property type="entry name" value="GspF/PilC"/>
</dbReference>
<organism evidence="9 10">
    <name type="scientific">Paracidovorax wautersii</name>
    <dbReference type="NCBI Taxonomy" id="1177982"/>
    <lineage>
        <taxon>Bacteria</taxon>
        <taxon>Pseudomonadati</taxon>
        <taxon>Pseudomonadota</taxon>
        <taxon>Betaproteobacteria</taxon>
        <taxon>Burkholderiales</taxon>
        <taxon>Comamonadaceae</taxon>
        <taxon>Paracidovorax</taxon>
    </lineage>
</organism>
<dbReference type="Gene3D" id="1.20.81.30">
    <property type="entry name" value="Type II secretion system (T2SS), domain F"/>
    <property type="match status" value="2"/>
</dbReference>
<dbReference type="PANTHER" id="PTHR30012:SF0">
    <property type="entry name" value="TYPE II SECRETION SYSTEM PROTEIN F-RELATED"/>
    <property type="match status" value="1"/>
</dbReference>
<dbReference type="EMBL" id="JAVIZX010000001">
    <property type="protein sequence ID" value="MDR6212831.1"/>
    <property type="molecule type" value="Genomic_DNA"/>
</dbReference>
<reference evidence="9 10" key="1">
    <citation type="submission" date="2023-08" db="EMBL/GenBank/DDBJ databases">
        <title>Functional and genomic diversity of the sorghum phyllosphere microbiome.</title>
        <authorList>
            <person name="Shade A."/>
        </authorList>
    </citation>
    <scope>NUCLEOTIDE SEQUENCE [LARGE SCALE GENOMIC DNA]</scope>
    <source>
        <strain evidence="9 10">SORGH_AS_0335</strain>
    </source>
</reference>
<evidence type="ECO:0000256" key="4">
    <source>
        <dbReference type="ARBA" id="ARBA00022692"/>
    </source>
</evidence>
<dbReference type="RefSeq" id="WP_309825849.1">
    <property type="nucleotide sequence ID" value="NZ_JAVIZX010000001.1"/>
</dbReference>
<evidence type="ECO:0000256" key="6">
    <source>
        <dbReference type="ARBA" id="ARBA00023136"/>
    </source>
</evidence>
<dbReference type="Pfam" id="PF00482">
    <property type="entry name" value="T2SSF"/>
    <property type="match status" value="2"/>
</dbReference>
<protein>
    <submittedName>
        <fullName evidence="9">General secretion pathway protein F</fullName>
    </submittedName>
</protein>
<evidence type="ECO:0000313" key="9">
    <source>
        <dbReference type="EMBL" id="MDR6212831.1"/>
    </source>
</evidence>
<dbReference type="InterPro" id="IPR018076">
    <property type="entry name" value="T2SS_GspF_dom"/>
</dbReference>
<evidence type="ECO:0000256" key="7">
    <source>
        <dbReference type="SAM" id="Phobius"/>
    </source>
</evidence>
<comment type="caution">
    <text evidence="9">The sequence shown here is derived from an EMBL/GenBank/DDBJ whole genome shotgun (WGS) entry which is preliminary data.</text>
</comment>
<evidence type="ECO:0000256" key="5">
    <source>
        <dbReference type="ARBA" id="ARBA00022989"/>
    </source>
</evidence>
<keyword evidence="3" id="KW-1003">Cell membrane</keyword>
<evidence type="ECO:0000259" key="8">
    <source>
        <dbReference type="Pfam" id="PF00482"/>
    </source>
</evidence>
<evidence type="ECO:0000256" key="2">
    <source>
        <dbReference type="ARBA" id="ARBA00005745"/>
    </source>
</evidence>
<feature type="domain" description="Type II secretion system protein GspF" evidence="8">
    <location>
        <begin position="279"/>
        <end position="399"/>
    </location>
</feature>
<accession>A0ABU1I6J5</accession>
<dbReference type="PRINTS" id="PR00812">
    <property type="entry name" value="BCTERIALGSPF"/>
</dbReference>
<dbReference type="InterPro" id="IPR042094">
    <property type="entry name" value="T2SS_GspF_sf"/>
</dbReference>
<name>A0ABU1I6J5_9BURK</name>